<dbReference type="InterPro" id="IPR014720">
    <property type="entry name" value="dsRBD_dom"/>
</dbReference>
<reference evidence="5" key="1">
    <citation type="submission" date="2025-08" db="UniProtKB">
        <authorList>
            <consortium name="RefSeq"/>
        </authorList>
    </citation>
    <scope>IDENTIFICATION</scope>
</reference>
<dbReference type="PANTHER" id="PTHR10910:SF107">
    <property type="entry name" value="DOUBLE-STRANDED RNA-SPECIFIC ADENOSINE DEAMINASE"/>
    <property type="match status" value="1"/>
</dbReference>
<dbReference type="SMART" id="SM00358">
    <property type="entry name" value="DSRM"/>
    <property type="match status" value="1"/>
</dbReference>
<dbReference type="GO" id="GO:0005730">
    <property type="term" value="C:nucleolus"/>
    <property type="evidence" value="ECO:0007669"/>
    <property type="project" value="TreeGrafter"/>
</dbReference>
<dbReference type="SUPFAM" id="SSF54768">
    <property type="entry name" value="dsRNA-binding domain-like"/>
    <property type="match status" value="1"/>
</dbReference>
<dbReference type="Pfam" id="PF02137">
    <property type="entry name" value="A_deamin"/>
    <property type="match status" value="1"/>
</dbReference>
<evidence type="ECO:0000259" key="2">
    <source>
        <dbReference type="PROSITE" id="PS50137"/>
    </source>
</evidence>
<protein>
    <submittedName>
        <fullName evidence="5">Double-stranded RNA-specific adenosine deaminase-like isoform X2</fullName>
    </submittedName>
</protein>
<organism evidence="4 5">
    <name type="scientific">Biomphalaria glabrata</name>
    <name type="common">Bloodfluke planorb</name>
    <name type="synonym">Freshwater snail</name>
    <dbReference type="NCBI Taxonomy" id="6526"/>
    <lineage>
        <taxon>Eukaryota</taxon>
        <taxon>Metazoa</taxon>
        <taxon>Spiralia</taxon>
        <taxon>Lophotrochozoa</taxon>
        <taxon>Mollusca</taxon>
        <taxon>Gastropoda</taxon>
        <taxon>Heterobranchia</taxon>
        <taxon>Euthyneura</taxon>
        <taxon>Panpulmonata</taxon>
        <taxon>Hygrophila</taxon>
        <taxon>Lymnaeoidea</taxon>
        <taxon>Planorbidae</taxon>
        <taxon>Biomphalaria</taxon>
    </lineage>
</organism>
<dbReference type="SMART" id="SM00552">
    <property type="entry name" value="ADEAMc"/>
    <property type="match status" value="1"/>
</dbReference>
<keyword evidence="4" id="KW-1185">Reference proteome</keyword>
<dbReference type="GeneID" id="106059738"/>
<dbReference type="PANTHER" id="PTHR10910">
    <property type="entry name" value="EUKARYOTE SPECIFIC DSRNA BINDING PROTEIN"/>
    <property type="match status" value="1"/>
</dbReference>
<name>A0A9W3BKJ8_BIOGL</name>
<dbReference type="GO" id="GO:0003725">
    <property type="term" value="F:double-stranded RNA binding"/>
    <property type="evidence" value="ECO:0007669"/>
    <property type="project" value="TreeGrafter"/>
</dbReference>
<feature type="domain" description="DRBM" evidence="2">
    <location>
        <begin position="325"/>
        <end position="393"/>
    </location>
</feature>
<dbReference type="GO" id="GO:0005737">
    <property type="term" value="C:cytoplasm"/>
    <property type="evidence" value="ECO:0007669"/>
    <property type="project" value="TreeGrafter"/>
</dbReference>
<dbReference type="Proteomes" id="UP001165740">
    <property type="component" value="Chromosome 10"/>
</dbReference>
<keyword evidence="1" id="KW-0694">RNA-binding</keyword>
<proteinExistence type="predicted"/>
<dbReference type="PROSITE" id="PS50137">
    <property type="entry name" value="DS_RBD"/>
    <property type="match status" value="1"/>
</dbReference>
<evidence type="ECO:0000313" key="4">
    <source>
        <dbReference type="Proteomes" id="UP001165740"/>
    </source>
</evidence>
<dbReference type="PROSITE" id="PS50141">
    <property type="entry name" value="A_DEAMIN_EDITASE"/>
    <property type="match status" value="1"/>
</dbReference>
<evidence type="ECO:0000256" key="1">
    <source>
        <dbReference type="PROSITE-ProRule" id="PRU00266"/>
    </source>
</evidence>
<feature type="domain" description="A to I editase" evidence="3">
    <location>
        <begin position="465"/>
        <end position="780"/>
    </location>
</feature>
<dbReference type="RefSeq" id="XP_055899947.1">
    <property type="nucleotide sequence ID" value="XM_056043972.1"/>
</dbReference>
<dbReference type="InterPro" id="IPR002466">
    <property type="entry name" value="A_deamin"/>
</dbReference>
<dbReference type="GO" id="GO:0003726">
    <property type="term" value="F:double-stranded RNA adenosine deaminase activity"/>
    <property type="evidence" value="ECO:0007669"/>
    <property type="project" value="TreeGrafter"/>
</dbReference>
<dbReference type="GO" id="GO:0008251">
    <property type="term" value="F:tRNA-specific adenosine deaminase activity"/>
    <property type="evidence" value="ECO:0007669"/>
    <property type="project" value="TreeGrafter"/>
</dbReference>
<gene>
    <name evidence="5" type="primary">LOC106059738</name>
</gene>
<accession>A0A9W3BKJ8</accession>
<evidence type="ECO:0000259" key="3">
    <source>
        <dbReference type="PROSITE" id="PS50141"/>
    </source>
</evidence>
<dbReference type="GO" id="GO:0006382">
    <property type="term" value="P:adenosine to inosine editing"/>
    <property type="evidence" value="ECO:0007669"/>
    <property type="project" value="TreeGrafter"/>
</dbReference>
<dbReference type="Pfam" id="PF00035">
    <property type="entry name" value="dsrm"/>
    <property type="match status" value="1"/>
</dbReference>
<dbReference type="GO" id="GO:0006396">
    <property type="term" value="P:RNA processing"/>
    <property type="evidence" value="ECO:0007669"/>
    <property type="project" value="InterPro"/>
</dbReference>
<evidence type="ECO:0000313" key="5">
    <source>
        <dbReference type="RefSeq" id="XP_055899947.1"/>
    </source>
</evidence>
<sequence length="796" mass="90115">MDKYSEISQNAVGNGLMIVQGAFCPNGIYFGKPRDLSLRDIQCSRDRNQNSTPDTNGGIEVTDYCHWNMQCGCQVRNQILGNRSNIQLDAAVDIDLDLVKNADANQKNEKDARSRNFSKTAFGTELGSLNIKTELVETDNTNSNQCRQSVDTNRLNETFGKYHSVSENVGIFTEIDLKLELDVDLELDLVDASQKTTYAQLVVQSLAKNELENDSRSNTSEDMIKFEENADMTNDEEIPNEPENIFQDQEENVGETKKFSKSYWRKQRRLRLKERLLAEKMLMENNPDMVAEEKESQRPTKGVKSKEIDYDSYLPAHVLMHVKRDLVSVLMEYGQTREVKVSFKDMERSGPHHASRFHTAAVVDGETFPTGSGSSKKNAKKAAAAQALKIMYDRGRKNLEMVNEVAHKKLRAMSIEEVGSHAHRVVLVCRHVLDTAEETQFINYSKDKIAAAFVLEYHGKMRVVGLGTGNRCILYQHMTLDGKRIIHSHAEIIARRAFIRYLFKQLQNYNGNRSHPIFTRSDTGKLKIRDKIQVHLYISRPPCGDAAAFPTISNFPNKMRAIRKQGQLRTIIDDGEGAIPTDFPVPAGANGKERLRIMTCSDKICRWNVLGVQGALLSHFLDPIYISSLVIGSHTGDQRGHVPRAVSGRLKCGRLHEVIQRPYRINTPDIHYPHDDLADNYNITKSKQYCITWSYGDIDAEVIDAITGVTNMEAMEEVIPSRISKITLYNMFQQICKRYGRHDLAGLDYLKAKRSATTFQRMKSFVGQHLAAMGFGQWYSLQETYGTDSLKCPGPC</sequence>
<dbReference type="AlphaFoldDB" id="A0A9W3BKJ8"/>
<dbReference type="Gene3D" id="3.30.160.20">
    <property type="match status" value="1"/>
</dbReference>